<sequence length="348" mass="38561">MITRKDKQMTNGTKVAEHAHDENVDRAGPRQVVRHTLTATEAAEAFALANDCARTYKHVDDPEFLADVAVIAHDLPRSVRQAMNNGRLDDRKHAIVVSGNQIDDERIGATPASWIEADNDNSRVYAFLVMIYSALLGDAIGWATQQDGRLVTDVLPTKGMEHSLVSASSEKELGWHTEDAFSPARADYVGLLCLRSPQMVGTTVGYIDLGDIPASLSEVLMQERFHTFPDTSHENAHPVVPRAVPVFEGCSDAPVLRIDRDFTVAMDGDTEAQRALSQLIAHLDRNVYELTLAPGDVAFIDNRNVVHGRRPFQPLFNGKDRWLKRVNVVEELRRTRPGRPTSATRVIG</sequence>
<dbReference type="PIRSF" id="PIRSF019543">
    <property type="entry name" value="Clavaminate_syn"/>
    <property type="match status" value="1"/>
</dbReference>
<evidence type="ECO:0000256" key="5">
    <source>
        <dbReference type="PIRSR" id="PIRSR019543-1"/>
    </source>
</evidence>
<dbReference type="GO" id="GO:0016491">
    <property type="term" value="F:oxidoreductase activity"/>
    <property type="evidence" value="ECO:0007669"/>
    <property type="project" value="UniProtKB-KW"/>
</dbReference>
<gene>
    <name evidence="9" type="ORF">DMH04_34205</name>
</gene>
<dbReference type="SUPFAM" id="SSF51197">
    <property type="entry name" value="Clavaminate synthase-like"/>
    <property type="match status" value="1"/>
</dbReference>
<proteinExistence type="inferred from homology"/>
<dbReference type="InterPro" id="IPR042098">
    <property type="entry name" value="TauD-like_sf"/>
</dbReference>
<evidence type="ECO:0000256" key="7">
    <source>
        <dbReference type="SAM" id="MobiDB-lite"/>
    </source>
</evidence>
<evidence type="ECO:0000256" key="2">
    <source>
        <dbReference type="ARBA" id="ARBA00022723"/>
    </source>
</evidence>
<protein>
    <submittedName>
        <fullName evidence="9">Oxygenase</fullName>
    </submittedName>
</protein>
<feature type="binding site" evidence="6">
    <location>
        <position position="176"/>
    </location>
    <ligand>
        <name>Fe cation</name>
        <dbReference type="ChEBI" id="CHEBI:24875"/>
    </ligand>
</feature>
<dbReference type="NCBIfam" id="NF041363">
    <property type="entry name" value="GntD_guanitoxin"/>
    <property type="match status" value="1"/>
</dbReference>
<dbReference type="Pfam" id="PF02668">
    <property type="entry name" value="TauD"/>
    <property type="match status" value="1"/>
</dbReference>
<dbReference type="InterPro" id="IPR003819">
    <property type="entry name" value="TauD/TfdA-like"/>
</dbReference>
<feature type="binding site" evidence="5">
    <location>
        <position position="325"/>
    </location>
    <ligand>
        <name>2-oxoglutarate</name>
        <dbReference type="ChEBI" id="CHEBI:16810"/>
    </ligand>
</feature>
<evidence type="ECO:0000313" key="10">
    <source>
        <dbReference type="Proteomes" id="UP000287547"/>
    </source>
</evidence>
<evidence type="ECO:0000313" key="9">
    <source>
        <dbReference type="EMBL" id="RSM78011.1"/>
    </source>
</evidence>
<dbReference type="EMBL" id="QHKI01000038">
    <property type="protein sequence ID" value="RSM78011.1"/>
    <property type="molecule type" value="Genomic_DNA"/>
</dbReference>
<evidence type="ECO:0000259" key="8">
    <source>
        <dbReference type="Pfam" id="PF02668"/>
    </source>
</evidence>
<feature type="domain" description="TauD/TfdA-like" evidence="8">
    <location>
        <begin position="165"/>
        <end position="326"/>
    </location>
</feature>
<keyword evidence="4 6" id="KW-0408">Iron</keyword>
<evidence type="ECO:0000256" key="6">
    <source>
        <dbReference type="PIRSR" id="PIRSR019543-2"/>
    </source>
</evidence>
<dbReference type="InterPro" id="IPR014503">
    <property type="entry name" value="Clavaminate_syn-like"/>
</dbReference>
<feature type="binding site" evidence="6">
    <location>
        <position position="178"/>
    </location>
    <ligand>
        <name>Fe cation</name>
        <dbReference type="ChEBI" id="CHEBI:24875"/>
    </ligand>
</feature>
<feature type="binding site" evidence="5">
    <location>
        <position position="203"/>
    </location>
    <ligand>
        <name>2-oxoglutarate</name>
        <dbReference type="ChEBI" id="CHEBI:16810"/>
    </ligand>
</feature>
<feature type="binding site" evidence="6">
    <location>
        <position position="307"/>
    </location>
    <ligand>
        <name>Fe cation</name>
        <dbReference type="ChEBI" id="CHEBI:24875"/>
    </ligand>
</feature>
<dbReference type="Proteomes" id="UP000287547">
    <property type="component" value="Unassembled WGS sequence"/>
</dbReference>
<dbReference type="InterPro" id="IPR053447">
    <property type="entry name" value="Alpha-KG_dependent_hydroxylase"/>
</dbReference>
<evidence type="ECO:0000256" key="3">
    <source>
        <dbReference type="ARBA" id="ARBA00023002"/>
    </source>
</evidence>
<feature type="binding site" evidence="5">
    <location>
        <position position="321"/>
    </location>
    <ligand>
        <name>2-oxoglutarate</name>
        <dbReference type="ChEBI" id="CHEBI:16810"/>
    </ligand>
</feature>
<comment type="caution">
    <text evidence="9">The sequence shown here is derived from an EMBL/GenBank/DDBJ whole genome shotgun (WGS) entry which is preliminary data.</text>
</comment>
<feature type="region of interest" description="Disordered" evidence="7">
    <location>
        <begin position="1"/>
        <end position="22"/>
    </location>
</feature>
<comment type="similarity">
    <text evidence="1">Belongs to the clavaminate synthase family.</text>
</comment>
<keyword evidence="2 6" id="KW-0479">Metal-binding</keyword>
<organism evidence="9 10">
    <name type="scientific">Kibdelosporangium aridum</name>
    <dbReference type="NCBI Taxonomy" id="2030"/>
    <lineage>
        <taxon>Bacteria</taxon>
        <taxon>Bacillati</taxon>
        <taxon>Actinomycetota</taxon>
        <taxon>Actinomycetes</taxon>
        <taxon>Pseudonocardiales</taxon>
        <taxon>Pseudonocardiaceae</taxon>
        <taxon>Kibdelosporangium</taxon>
    </lineage>
</organism>
<evidence type="ECO:0000256" key="1">
    <source>
        <dbReference type="ARBA" id="ARBA00008425"/>
    </source>
</evidence>
<reference evidence="9 10" key="1">
    <citation type="submission" date="2018-05" db="EMBL/GenBank/DDBJ databases">
        <title>Evolution of GPA BGCs.</title>
        <authorList>
            <person name="Waglechner N."/>
            <person name="Wright G.D."/>
        </authorList>
    </citation>
    <scope>NUCLEOTIDE SEQUENCE [LARGE SCALE GENOMIC DNA]</scope>
    <source>
        <strain evidence="9 10">A82846</strain>
    </source>
</reference>
<evidence type="ECO:0000256" key="4">
    <source>
        <dbReference type="ARBA" id="ARBA00023004"/>
    </source>
</evidence>
<dbReference type="Gene3D" id="3.60.130.10">
    <property type="entry name" value="Clavaminate synthase-like"/>
    <property type="match status" value="1"/>
</dbReference>
<dbReference type="GO" id="GO:0005506">
    <property type="term" value="F:iron ion binding"/>
    <property type="evidence" value="ECO:0007669"/>
    <property type="project" value="InterPro"/>
</dbReference>
<dbReference type="AlphaFoldDB" id="A0A428Z0M1"/>
<name>A0A428Z0M1_KIBAR</name>
<accession>A0A428Z0M1</accession>
<keyword evidence="3" id="KW-0560">Oxidoreductase</keyword>